<evidence type="ECO:0000256" key="1">
    <source>
        <dbReference type="SAM" id="MobiDB-lite"/>
    </source>
</evidence>
<sequence>MEWKTVEPMGYKGTRRRHHTLPHYTREQAVQTSCCLLPTVSGTMRIHLLRDGPRVARCSPDNARPVIEFRRWRVFLPLFPSMPGGCRPDNFISIKEREGTGGCGAQVPDGAGRSSPEEKPEESGRRASAPGRGPGSLLCLRHNNTGYHATCTLVQGVLQYDGLGT</sequence>
<organism evidence="2 3">
    <name type="scientific">Nitrosospira multiformis (strain ATCC 25196 / NCIMB 11849 / C 71)</name>
    <dbReference type="NCBI Taxonomy" id="323848"/>
    <lineage>
        <taxon>Bacteria</taxon>
        <taxon>Pseudomonadati</taxon>
        <taxon>Pseudomonadota</taxon>
        <taxon>Betaproteobacteria</taxon>
        <taxon>Nitrosomonadales</taxon>
        <taxon>Nitrosomonadaceae</taxon>
        <taxon>Nitrosospira</taxon>
    </lineage>
</organism>
<reference evidence="2 3" key="1">
    <citation type="submission" date="2016-10" db="EMBL/GenBank/DDBJ databases">
        <authorList>
            <person name="de Groot N.N."/>
        </authorList>
    </citation>
    <scope>NUCLEOTIDE SEQUENCE [LARGE SCALE GENOMIC DNA]</scope>
    <source>
        <strain evidence="2 3">Nl13</strain>
    </source>
</reference>
<accession>A0A1H5W2M2</accession>
<name>A0A1H5W2M2_NITMU</name>
<feature type="compositionally biased region" description="Basic and acidic residues" evidence="1">
    <location>
        <begin position="115"/>
        <end position="125"/>
    </location>
</feature>
<evidence type="ECO:0000313" key="3">
    <source>
        <dbReference type="Proteomes" id="UP000236751"/>
    </source>
</evidence>
<evidence type="ECO:0000313" key="2">
    <source>
        <dbReference type="EMBL" id="SEF93067.1"/>
    </source>
</evidence>
<dbReference type="Proteomes" id="UP000236751">
    <property type="component" value="Unassembled WGS sequence"/>
</dbReference>
<feature type="region of interest" description="Disordered" evidence="1">
    <location>
        <begin position="97"/>
        <end position="135"/>
    </location>
</feature>
<gene>
    <name evidence="2" type="ORF">SAMN05216403_11617</name>
</gene>
<dbReference type="AlphaFoldDB" id="A0A1H5W2M2"/>
<proteinExistence type="predicted"/>
<dbReference type="EMBL" id="FNVK01000016">
    <property type="protein sequence ID" value="SEF93067.1"/>
    <property type="molecule type" value="Genomic_DNA"/>
</dbReference>
<protein>
    <submittedName>
        <fullName evidence="2">Uncharacterized protein</fullName>
    </submittedName>
</protein>